<dbReference type="Gene3D" id="3.40.630.150">
    <property type="entry name" value="Malonyl-CoA decarboxylase, catalytic domain"/>
    <property type="match status" value="1"/>
</dbReference>
<evidence type="ECO:0000313" key="3">
    <source>
        <dbReference type="EMBL" id="CUH43364.1"/>
    </source>
</evidence>
<dbReference type="GO" id="GO:0050080">
    <property type="term" value="F:malonyl-CoA decarboxylase activity"/>
    <property type="evidence" value="ECO:0007669"/>
    <property type="project" value="InterPro"/>
</dbReference>
<dbReference type="EMBL" id="CYPS01000036">
    <property type="protein sequence ID" value="CUH43364.1"/>
    <property type="molecule type" value="Genomic_DNA"/>
</dbReference>
<dbReference type="AlphaFoldDB" id="A0A0N7LNU1"/>
<dbReference type="Proteomes" id="UP000050786">
    <property type="component" value="Unassembled WGS sequence"/>
</dbReference>
<evidence type="ECO:0000259" key="1">
    <source>
        <dbReference type="Pfam" id="PF05292"/>
    </source>
</evidence>
<dbReference type="RefSeq" id="WP_058273387.1">
    <property type="nucleotide sequence ID" value="NZ_CYPS01000036.1"/>
</dbReference>
<dbReference type="PANTHER" id="PTHR28641:SF1">
    <property type="entry name" value="MALONYL-COA DECARBOXYLASE, MITOCHONDRIAL"/>
    <property type="match status" value="1"/>
</dbReference>
<dbReference type="InterPro" id="IPR038351">
    <property type="entry name" value="MCD_N_sf"/>
</dbReference>
<dbReference type="Pfam" id="PF17408">
    <property type="entry name" value="MCD_N"/>
    <property type="match status" value="1"/>
</dbReference>
<reference evidence="4" key="1">
    <citation type="submission" date="2015-09" db="EMBL/GenBank/DDBJ databases">
        <authorList>
            <person name="Rodrigo-Torres L."/>
            <person name="Arahal D.R."/>
        </authorList>
    </citation>
    <scope>NUCLEOTIDE SEQUENCE [LARGE SCALE GENOMIC DNA]</scope>
    <source>
        <strain evidence="4">CECT 4293</strain>
    </source>
</reference>
<dbReference type="GO" id="GO:0006633">
    <property type="term" value="P:fatty acid biosynthetic process"/>
    <property type="evidence" value="ECO:0007669"/>
    <property type="project" value="InterPro"/>
</dbReference>
<evidence type="ECO:0000259" key="2">
    <source>
        <dbReference type="Pfam" id="PF17408"/>
    </source>
</evidence>
<dbReference type="InterPro" id="IPR035372">
    <property type="entry name" value="MCD_N"/>
</dbReference>
<feature type="domain" description="Malonyl-CoA decarboxylase N-terminal" evidence="2">
    <location>
        <begin position="79"/>
        <end position="159"/>
    </location>
</feature>
<dbReference type="InterPro" id="IPR038917">
    <property type="entry name" value="Malonyl_CoA_deC"/>
</dbReference>
<gene>
    <name evidence="3" type="ORF">RUM4293_02258</name>
</gene>
<dbReference type="InterPro" id="IPR007956">
    <property type="entry name" value="Malonyl_CoA_deC_C"/>
</dbReference>
<protein>
    <submittedName>
        <fullName evidence="3">Malonyl-CoA decarboxylase (MCD)</fullName>
    </submittedName>
</protein>
<dbReference type="PANTHER" id="PTHR28641">
    <property type="match status" value="1"/>
</dbReference>
<feature type="domain" description="Malonyl-CoA decarboxylase C-terminal" evidence="1">
    <location>
        <begin position="162"/>
        <end position="313"/>
    </location>
</feature>
<dbReference type="Gene3D" id="1.20.140.90">
    <property type="entry name" value="Malonyl-CoA decarboxylase, oligemerization domain"/>
    <property type="match status" value="1"/>
</dbReference>
<organism evidence="3 4">
    <name type="scientific">Ruegeria atlantica</name>
    <dbReference type="NCBI Taxonomy" id="81569"/>
    <lineage>
        <taxon>Bacteria</taxon>
        <taxon>Pseudomonadati</taxon>
        <taxon>Pseudomonadota</taxon>
        <taxon>Alphaproteobacteria</taxon>
        <taxon>Rhodobacterales</taxon>
        <taxon>Roseobacteraceae</taxon>
        <taxon>Ruegeria</taxon>
    </lineage>
</organism>
<proteinExistence type="predicted"/>
<dbReference type="InterPro" id="IPR042303">
    <property type="entry name" value="Malonyl_CoA_deC_C_sf"/>
</dbReference>
<name>A0A0N7LNU1_9RHOB</name>
<dbReference type="Pfam" id="PF05292">
    <property type="entry name" value="MCD"/>
    <property type="match status" value="2"/>
</dbReference>
<accession>A0A0N7LNU1</accession>
<keyword evidence="4" id="KW-1185">Reference proteome</keyword>
<feature type="domain" description="Malonyl-CoA decarboxylase C-terminal" evidence="1">
    <location>
        <begin position="329"/>
        <end position="392"/>
    </location>
</feature>
<evidence type="ECO:0000313" key="4">
    <source>
        <dbReference type="Proteomes" id="UP000050786"/>
    </source>
</evidence>
<sequence length="432" mass="48579">MQRNWFLGDLLNQLLDRPDKRRGKDDKRSIAELCEALLSAEGEVSGFTLASTILDRYQTLDDAGKLDFFVYLNDQLELDAEKLADTARLYANDRSVDLYQKLSESAEPRRQELLRRLNQPSGATQELVAMRVDLLRFLKSDAELKRTDIDFVHLLRSWFNRGFLVLKQISWDTPARVLDKIVAYEAVHQINDLDDLRRRLYPPDRRCFAFFHPSMPDEPLIFVEVALTTEIPGAIETLLSEAREPIEAEQAKVAAFYSISNCQKGLAGISFGNLLIKQVVTELSRELRGLDTFVTLSPIPGLSRWLAGETEHPEHGHTSEAVLAATASAQDVRAMAARYLLLAKREDGMPLDPVARFHLGNGAELHELHADADQSPNGRAQSGGVMVNYLYDLNKTERHHEEFATRATIQASRSVRADSTAALAIKPRENTA</sequence>